<evidence type="ECO:0000256" key="3">
    <source>
        <dbReference type="ARBA" id="ARBA00023242"/>
    </source>
</evidence>
<comment type="caution">
    <text evidence="5">The sequence shown here is derived from an EMBL/GenBank/DDBJ whole genome shotgun (WGS) entry which is preliminary data.</text>
</comment>
<feature type="region of interest" description="Disordered" evidence="4">
    <location>
        <begin position="1"/>
        <end position="50"/>
    </location>
</feature>
<sequence length="261" mass="28672">MVKPLSFKGDKPKKRKRPTSPSSTPRAAPNPAEPSVADGEEDTTWVSALTPTDPLGPLLILLPTPEPSALAADAHGAVFPSPISNIIDDRLSTAEPHDVRQVWVASRVAGLDGVGLKSSGGRYLGAVKEGLEARREARGVEEGWTFEVADGPEEEVAFWLRSGRGTYLTVSEDKDKPIIKLGEKSEASRLVVRMQAKFKPKLEAAKREKAYEKISRTQIEREAGRGLTDEEVKRLKRARKDGTYHEQMLDVRAKGKHDKFA</sequence>
<name>A0A9P4IXG9_9PEZI</name>
<evidence type="ECO:0000256" key="2">
    <source>
        <dbReference type="ARBA" id="ARBA00010878"/>
    </source>
</evidence>
<dbReference type="SUPFAM" id="SSF50405">
    <property type="entry name" value="Actin-crosslinking proteins"/>
    <property type="match status" value="1"/>
</dbReference>
<comment type="similarity">
    <text evidence="2">Belongs to the FRG1 family.</text>
</comment>
<dbReference type="PANTHER" id="PTHR12928:SF0">
    <property type="entry name" value="FSHD REGION GENE 1"/>
    <property type="match status" value="1"/>
</dbReference>
<dbReference type="OrthoDB" id="5539371at2759"/>
<evidence type="ECO:0000256" key="4">
    <source>
        <dbReference type="SAM" id="MobiDB-lite"/>
    </source>
</evidence>
<gene>
    <name evidence="5" type="ORF">K461DRAFT_297954</name>
</gene>
<dbReference type="Proteomes" id="UP000799439">
    <property type="component" value="Unassembled WGS sequence"/>
</dbReference>
<dbReference type="GO" id="GO:0051015">
    <property type="term" value="F:actin filament binding"/>
    <property type="evidence" value="ECO:0007669"/>
    <property type="project" value="TreeGrafter"/>
</dbReference>
<keyword evidence="6" id="KW-1185">Reference proteome</keyword>
<feature type="compositionally biased region" description="Low complexity" evidence="4">
    <location>
        <begin position="19"/>
        <end position="30"/>
    </location>
</feature>
<organism evidence="5 6">
    <name type="scientific">Myriangium duriaei CBS 260.36</name>
    <dbReference type="NCBI Taxonomy" id="1168546"/>
    <lineage>
        <taxon>Eukaryota</taxon>
        <taxon>Fungi</taxon>
        <taxon>Dikarya</taxon>
        <taxon>Ascomycota</taxon>
        <taxon>Pezizomycotina</taxon>
        <taxon>Dothideomycetes</taxon>
        <taxon>Dothideomycetidae</taxon>
        <taxon>Myriangiales</taxon>
        <taxon>Myriangiaceae</taxon>
        <taxon>Myriangium</taxon>
    </lineage>
</organism>
<comment type="subcellular location">
    <subcellularLocation>
        <location evidence="1">Nucleus</location>
        <location evidence="1">Nucleolus</location>
    </subcellularLocation>
</comment>
<evidence type="ECO:0000256" key="1">
    <source>
        <dbReference type="ARBA" id="ARBA00004604"/>
    </source>
</evidence>
<dbReference type="GO" id="GO:0005730">
    <property type="term" value="C:nucleolus"/>
    <property type="evidence" value="ECO:0007669"/>
    <property type="project" value="UniProtKB-SubCell"/>
</dbReference>
<proteinExistence type="inferred from homology"/>
<protein>
    <submittedName>
        <fullName evidence="5">Uncharacterized protein</fullName>
    </submittedName>
</protein>
<evidence type="ECO:0000313" key="6">
    <source>
        <dbReference type="Proteomes" id="UP000799439"/>
    </source>
</evidence>
<dbReference type="EMBL" id="ML996093">
    <property type="protein sequence ID" value="KAF2148548.1"/>
    <property type="molecule type" value="Genomic_DNA"/>
</dbReference>
<evidence type="ECO:0000313" key="5">
    <source>
        <dbReference type="EMBL" id="KAF2148548.1"/>
    </source>
</evidence>
<dbReference type="GO" id="GO:0071013">
    <property type="term" value="C:catalytic step 2 spliceosome"/>
    <property type="evidence" value="ECO:0007669"/>
    <property type="project" value="TreeGrafter"/>
</dbReference>
<dbReference type="PANTHER" id="PTHR12928">
    <property type="entry name" value="FRG1 PROTEIN"/>
    <property type="match status" value="1"/>
</dbReference>
<keyword evidence="3" id="KW-0539">Nucleus</keyword>
<dbReference type="AlphaFoldDB" id="A0A9P4IXG9"/>
<reference evidence="5" key="1">
    <citation type="journal article" date="2020" name="Stud. Mycol.">
        <title>101 Dothideomycetes genomes: a test case for predicting lifestyles and emergence of pathogens.</title>
        <authorList>
            <person name="Haridas S."/>
            <person name="Albert R."/>
            <person name="Binder M."/>
            <person name="Bloem J."/>
            <person name="Labutti K."/>
            <person name="Salamov A."/>
            <person name="Andreopoulos B."/>
            <person name="Baker S."/>
            <person name="Barry K."/>
            <person name="Bills G."/>
            <person name="Bluhm B."/>
            <person name="Cannon C."/>
            <person name="Castanera R."/>
            <person name="Culley D."/>
            <person name="Daum C."/>
            <person name="Ezra D."/>
            <person name="Gonzalez J."/>
            <person name="Henrissat B."/>
            <person name="Kuo A."/>
            <person name="Liang C."/>
            <person name="Lipzen A."/>
            <person name="Lutzoni F."/>
            <person name="Magnuson J."/>
            <person name="Mondo S."/>
            <person name="Nolan M."/>
            <person name="Ohm R."/>
            <person name="Pangilinan J."/>
            <person name="Park H.-J."/>
            <person name="Ramirez L."/>
            <person name="Alfaro M."/>
            <person name="Sun H."/>
            <person name="Tritt A."/>
            <person name="Yoshinaga Y."/>
            <person name="Zwiers L.-H."/>
            <person name="Turgeon B."/>
            <person name="Goodwin S."/>
            <person name="Spatafora J."/>
            <person name="Crous P."/>
            <person name="Grigoriev I."/>
        </authorList>
    </citation>
    <scope>NUCLEOTIDE SEQUENCE</scope>
    <source>
        <strain evidence="5">CBS 260.36</strain>
    </source>
</reference>
<dbReference type="Pfam" id="PF06229">
    <property type="entry name" value="FRG1"/>
    <property type="match status" value="1"/>
</dbReference>
<dbReference type="InterPro" id="IPR010414">
    <property type="entry name" value="FRG1"/>
</dbReference>
<dbReference type="Gene3D" id="2.80.10.50">
    <property type="match status" value="1"/>
</dbReference>
<accession>A0A9P4IXG9</accession>
<dbReference type="InterPro" id="IPR008999">
    <property type="entry name" value="Actin-crosslinking"/>
</dbReference>